<reference evidence="3" key="1">
    <citation type="submission" date="2022-12" db="EMBL/GenBank/DDBJ databases">
        <title>Reference genome sequencing for broad-spectrum identification of bacterial and archaeal isolates by mass spectrometry.</title>
        <authorList>
            <person name="Sekiguchi Y."/>
            <person name="Tourlousse D.M."/>
        </authorList>
    </citation>
    <scope>NUCLEOTIDE SEQUENCE</scope>
    <source>
        <strain evidence="3">10succ1</strain>
    </source>
</reference>
<evidence type="ECO:0000259" key="2">
    <source>
        <dbReference type="Pfam" id="PF01613"/>
    </source>
</evidence>
<dbReference type="InterPro" id="IPR002563">
    <property type="entry name" value="Flavin_Rdtase-like_dom"/>
</dbReference>
<dbReference type="AlphaFoldDB" id="A0A9W6GLE4"/>
<dbReference type="RefSeq" id="WP_281834394.1">
    <property type="nucleotide sequence ID" value="NZ_BSDY01000005.1"/>
</dbReference>
<proteinExistence type="inferred from homology"/>
<dbReference type="Gene3D" id="2.30.110.10">
    <property type="entry name" value="Electron Transport, Fmn-binding Protein, Chain A"/>
    <property type="match status" value="1"/>
</dbReference>
<dbReference type="GO" id="GO:0016646">
    <property type="term" value="F:oxidoreductase activity, acting on the CH-NH group of donors, NAD or NADP as acceptor"/>
    <property type="evidence" value="ECO:0007669"/>
    <property type="project" value="UniProtKB-ARBA"/>
</dbReference>
<evidence type="ECO:0000313" key="3">
    <source>
        <dbReference type="EMBL" id="GLI55722.1"/>
    </source>
</evidence>
<comment type="caution">
    <text evidence="3">The sequence shown here is derived from an EMBL/GenBank/DDBJ whole genome shotgun (WGS) entry which is preliminary data.</text>
</comment>
<name>A0A9W6GLE4_9FUSO</name>
<keyword evidence="4" id="KW-1185">Reference proteome</keyword>
<accession>A0A9W6GLE4</accession>
<feature type="domain" description="Flavin reductase like" evidence="2">
    <location>
        <begin position="21"/>
        <end position="160"/>
    </location>
</feature>
<evidence type="ECO:0000313" key="4">
    <source>
        <dbReference type="Proteomes" id="UP001144471"/>
    </source>
</evidence>
<dbReference type="EMBL" id="BSDY01000005">
    <property type="protein sequence ID" value="GLI55722.1"/>
    <property type="molecule type" value="Genomic_DNA"/>
</dbReference>
<protein>
    <submittedName>
        <fullName evidence="3">Flavin reductase</fullName>
    </submittedName>
</protein>
<dbReference type="GO" id="GO:0010181">
    <property type="term" value="F:FMN binding"/>
    <property type="evidence" value="ECO:0007669"/>
    <property type="project" value="InterPro"/>
</dbReference>
<dbReference type="InterPro" id="IPR052174">
    <property type="entry name" value="Flavoredoxin"/>
</dbReference>
<comment type="similarity">
    <text evidence="1">Belongs to the flavoredoxin family.</text>
</comment>
<sequence>MFQKIESEDLGNAFKLIGRDWMLITAKAGDELNTMTASWGGMGHLWNRDVVYIFIRPQRHTLNFVEKSDNFTLTFFPEKYRNDLTYLGTVSGRDEDKIGETSLTPVTEGEFPYFEESDVVIKCKKIYKQRLDRECFLDPSIEKNYDNDYHYMYIGEVVEVLKKEA</sequence>
<dbReference type="Pfam" id="PF01613">
    <property type="entry name" value="Flavin_Reduct"/>
    <property type="match status" value="1"/>
</dbReference>
<dbReference type="SUPFAM" id="SSF50475">
    <property type="entry name" value="FMN-binding split barrel"/>
    <property type="match status" value="1"/>
</dbReference>
<dbReference type="PANTHER" id="PTHR43567">
    <property type="entry name" value="FLAVOREDOXIN-RELATED-RELATED"/>
    <property type="match status" value="1"/>
</dbReference>
<dbReference type="Proteomes" id="UP001144471">
    <property type="component" value="Unassembled WGS sequence"/>
</dbReference>
<dbReference type="PANTHER" id="PTHR43567:SF5">
    <property type="entry name" value="HYPOTHETICAL CYTOSOLIC PROTEIN"/>
    <property type="match status" value="1"/>
</dbReference>
<gene>
    <name evidence="3" type="ORF">PM10SUCC1_12360</name>
</gene>
<organism evidence="3 4">
    <name type="scientific">Propionigenium maris DSM 9537</name>
    <dbReference type="NCBI Taxonomy" id="1123000"/>
    <lineage>
        <taxon>Bacteria</taxon>
        <taxon>Fusobacteriati</taxon>
        <taxon>Fusobacteriota</taxon>
        <taxon>Fusobacteriia</taxon>
        <taxon>Fusobacteriales</taxon>
        <taxon>Fusobacteriaceae</taxon>
        <taxon>Propionigenium</taxon>
    </lineage>
</organism>
<dbReference type="InterPro" id="IPR012349">
    <property type="entry name" value="Split_barrel_FMN-bd"/>
</dbReference>
<evidence type="ECO:0000256" key="1">
    <source>
        <dbReference type="ARBA" id="ARBA00038054"/>
    </source>
</evidence>